<reference evidence="2" key="1">
    <citation type="journal article" date="2019" name="Microbiol. Resour. Announc.">
        <title>Complete Genome Sequence of Halomonas olivaria, a Moderately Halophilic Bacterium Isolated from Olive Processing Effluents, Obtained by Nanopore Sequencing.</title>
        <authorList>
            <person name="Nagata S."/>
            <person name="Ii K.M."/>
            <person name="Tsukimi T."/>
            <person name="Miura M.C."/>
            <person name="Galipon J."/>
            <person name="Arakawa K."/>
        </authorList>
    </citation>
    <scope>NUCLEOTIDE SEQUENCE [LARGE SCALE GENOMIC DNA]</scope>
    <source>
        <strain evidence="2">TYRC17</strain>
    </source>
</reference>
<keyword evidence="2" id="KW-1185">Reference proteome</keyword>
<sequence>MQALAGYLKLSRRPDLLRDPQQLLLLLAQPTPSLPVSICSDSPISWLLPSSGPNEMIPC</sequence>
<evidence type="ECO:0000313" key="2">
    <source>
        <dbReference type="Proteomes" id="UP000289555"/>
    </source>
</evidence>
<evidence type="ECO:0000313" key="1">
    <source>
        <dbReference type="EMBL" id="BBI50316.1"/>
    </source>
</evidence>
<dbReference type="Proteomes" id="UP000289555">
    <property type="component" value="Chromosome"/>
</dbReference>
<protein>
    <submittedName>
        <fullName evidence="1">Uncharacterized protein</fullName>
    </submittedName>
</protein>
<name>A0ABM7GI67_9GAMM</name>
<gene>
    <name evidence="1" type="ORF">HORIV_27370</name>
</gene>
<accession>A0ABM7GI67</accession>
<proteinExistence type="predicted"/>
<dbReference type="EMBL" id="AP019416">
    <property type="protein sequence ID" value="BBI50316.1"/>
    <property type="molecule type" value="Genomic_DNA"/>
</dbReference>
<organism evidence="1 2">
    <name type="scientific">Vreelandella olivaria</name>
    <dbReference type="NCBI Taxonomy" id="390919"/>
    <lineage>
        <taxon>Bacteria</taxon>
        <taxon>Pseudomonadati</taxon>
        <taxon>Pseudomonadota</taxon>
        <taxon>Gammaproteobacteria</taxon>
        <taxon>Oceanospirillales</taxon>
        <taxon>Halomonadaceae</taxon>
        <taxon>Vreelandella</taxon>
    </lineage>
</organism>